<reference evidence="2" key="3">
    <citation type="submission" date="2023-05" db="EMBL/GenBank/DDBJ databases">
        <authorList>
            <person name="Smith C.H."/>
        </authorList>
    </citation>
    <scope>NUCLEOTIDE SEQUENCE</scope>
    <source>
        <strain evidence="2">CHS0354</strain>
        <tissue evidence="2">Mantle</tissue>
    </source>
</reference>
<gene>
    <name evidence="2" type="ORF">CHS0354_009175</name>
</gene>
<evidence type="ECO:0000313" key="2">
    <source>
        <dbReference type="EMBL" id="KAK3582116.1"/>
    </source>
</evidence>
<dbReference type="EMBL" id="JAEAOA010000595">
    <property type="protein sequence ID" value="KAK3582116.1"/>
    <property type="molecule type" value="Genomic_DNA"/>
</dbReference>
<dbReference type="Proteomes" id="UP001195483">
    <property type="component" value="Unassembled WGS sequence"/>
</dbReference>
<accession>A0AAE0RYV2</accession>
<feature type="region of interest" description="Disordered" evidence="1">
    <location>
        <begin position="1"/>
        <end position="49"/>
    </location>
</feature>
<evidence type="ECO:0000256" key="1">
    <source>
        <dbReference type="SAM" id="MobiDB-lite"/>
    </source>
</evidence>
<name>A0AAE0RYV2_9BIVA</name>
<evidence type="ECO:0000313" key="3">
    <source>
        <dbReference type="Proteomes" id="UP001195483"/>
    </source>
</evidence>
<feature type="compositionally biased region" description="Basic and acidic residues" evidence="1">
    <location>
        <begin position="8"/>
        <end position="25"/>
    </location>
</feature>
<dbReference type="AlphaFoldDB" id="A0AAE0RYV2"/>
<reference evidence="2" key="2">
    <citation type="journal article" date="2021" name="Genome Biol. Evol.">
        <title>Developing a high-quality reference genome for a parasitic bivalve with doubly uniparental inheritance (Bivalvia: Unionida).</title>
        <authorList>
            <person name="Smith C.H."/>
        </authorList>
    </citation>
    <scope>NUCLEOTIDE SEQUENCE</scope>
    <source>
        <strain evidence="2">CHS0354</strain>
        <tissue evidence="2">Mantle</tissue>
    </source>
</reference>
<proteinExistence type="predicted"/>
<protein>
    <submittedName>
        <fullName evidence="2">Uncharacterized protein</fullName>
    </submittedName>
</protein>
<comment type="caution">
    <text evidence="2">The sequence shown here is derived from an EMBL/GenBank/DDBJ whole genome shotgun (WGS) entry which is preliminary data.</text>
</comment>
<sequence>MNSSAQENSHEFKRDGEAPSSKESDNFNGTSGEKFERPHSDKRRSRSTVMKFVDLNNQKIVDSRPPLPQRTAYAAAEKFCYAPSPSILPKPPSHWVVSENAVSKCSLINQNRGQTSTATICQSICIAR</sequence>
<keyword evidence="3" id="KW-1185">Reference proteome</keyword>
<organism evidence="2 3">
    <name type="scientific">Potamilus streckersoni</name>
    <dbReference type="NCBI Taxonomy" id="2493646"/>
    <lineage>
        <taxon>Eukaryota</taxon>
        <taxon>Metazoa</taxon>
        <taxon>Spiralia</taxon>
        <taxon>Lophotrochozoa</taxon>
        <taxon>Mollusca</taxon>
        <taxon>Bivalvia</taxon>
        <taxon>Autobranchia</taxon>
        <taxon>Heteroconchia</taxon>
        <taxon>Palaeoheterodonta</taxon>
        <taxon>Unionida</taxon>
        <taxon>Unionoidea</taxon>
        <taxon>Unionidae</taxon>
        <taxon>Ambleminae</taxon>
        <taxon>Lampsilini</taxon>
        <taxon>Potamilus</taxon>
    </lineage>
</organism>
<reference evidence="2" key="1">
    <citation type="journal article" date="2021" name="Genome Biol. Evol.">
        <title>A High-Quality Reference Genome for a Parasitic Bivalve with Doubly Uniparental Inheritance (Bivalvia: Unionida).</title>
        <authorList>
            <person name="Smith C.H."/>
        </authorList>
    </citation>
    <scope>NUCLEOTIDE SEQUENCE</scope>
    <source>
        <strain evidence="2">CHS0354</strain>
    </source>
</reference>